<dbReference type="PANTHER" id="PTHR45898">
    <property type="entry name" value="TOM1-LIKE PROTEIN"/>
    <property type="match status" value="1"/>
</dbReference>
<organism evidence="3 4">
    <name type="scientific">Solanum tuberosum</name>
    <name type="common">Potato</name>
    <dbReference type="NCBI Taxonomy" id="4113"/>
    <lineage>
        <taxon>Eukaryota</taxon>
        <taxon>Viridiplantae</taxon>
        <taxon>Streptophyta</taxon>
        <taxon>Embryophyta</taxon>
        <taxon>Tracheophyta</taxon>
        <taxon>Spermatophyta</taxon>
        <taxon>Magnoliopsida</taxon>
        <taxon>eudicotyledons</taxon>
        <taxon>Gunneridae</taxon>
        <taxon>Pentapetalae</taxon>
        <taxon>asterids</taxon>
        <taxon>lamiids</taxon>
        <taxon>Solanales</taxon>
        <taxon>Solanaceae</taxon>
        <taxon>Solanoideae</taxon>
        <taxon>Solaneae</taxon>
        <taxon>Solanum</taxon>
    </lineage>
</organism>
<gene>
    <name evidence="3" type="ORF">KY290_034182</name>
</gene>
<dbReference type="EMBL" id="JAIVGD010000026">
    <property type="protein sequence ID" value="KAH0741139.1"/>
    <property type="molecule type" value="Genomic_DNA"/>
</dbReference>
<dbReference type="SUPFAM" id="SSF101941">
    <property type="entry name" value="NAC domain"/>
    <property type="match status" value="1"/>
</dbReference>
<keyword evidence="4" id="KW-1185">Reference proteome</keyword>
<feature type="compositionally biased region" description="Basic and acidic residues" evidence="2">
    <location>
        <begin position="518"/>
        <end position="533"/>
    </location>
</feature>
<evidence type="ECO:0000313" key="4">
    <source>
        <dbReference type="Proteomes" id="UP000826656"/>
    </source>
</evidence>
<evidence type="ECO:0000313" key="3">
    <source>
        <dbReference type="EMBL" id="KAH0741139.1"/>
    </source>
</evidence>
<dbReference type="InterPro" id="IPR036093">
    <property type="entry name" value="NAC_dom_sf"/>
</dbReference>
<comment type="caution">
    <text evidence="3">The sequence shown here is derived from an EMBL/GenBank/DDBJ whole genome shotgun (WGS) entry which is preliminary data.</text>
</comment>
<evidence type="ECO:0000256" key="1">
    <source>
        <dbReference type="ARBA" id="ARBA00007708"/>
    </source>
</evidence>
<name>A0ABQ7U4G8_SOLTU</name>
<feature type="compositionally biased region" description="Polar residues" evidence="2">
    <location>
        <begin position="342"/>
        <end position="356"/>
    </location>
</feature>
<sequence length="547" mass="59803">MGKSNGDPMDKDMMKNLMKYVIGKSFPCKHAVMDVDDVYGIRNTENCKIFNSKEAPGFWKSTLKLKGIFDANKRHIGNIKIGWYYYYNVDDGRDKSSSRLRKSEWQIREYYLAPTYLPQSKVERKNVLLTMMIKTKAANNNNNDKSDDKMQIVLDKQEIMDESLLCQGLALNDELHLLLAKHESIASGTSVQVEKPKSEPHQPLVNVNALLIETGGRKYLGTQLLLPAPPSASIPSTTTKVDPKIDLLSGDDFSSPTTENVPTLVPVGGEPEPASPVSQQNALALSALYTNGSVPGTTYTQASNTAWNEQISQQQLQSPSPVYGGQSSSFPPPPWEAEAAENSQTVGNPHAQSMKNNQLLPGSPHALPMHNNQLMSGSPNALSMQNSQLMAANNQQLAGGSHVHGMYAQPITGGQPAMMNQAMQNNQMVGFLPQPIQGGQSMGMFPQQVPPGLMAYMYAQQQMYGNQMAGYGYGYAQPQNTQFLNQRMSGLSVRDDGVLNNSSYPVSTPSYIPSGKPSKPEDKLFGDLVDISKFKSPKTTPGRAGSM</sequence>
<protein>
    <recommendedName>
        <fullName evidence="5">NAC domain-containing protein</fullName>
    </recommendedName>
</protein>
<feature type="compositionally biased region" description="Polar residues" evidence="2">
    <location>
        <begin position="499"/>
        <end position="511"/>
    </location>
</feature>
<dbReference type="PANTHER" id="PTHR45898:SF4">
    <property type="entry name" value="TARGET OF MYB PROTEIN 1"/>
    <property type="match status" value="1"/>
</dbReference>
<comment type="similarity">
    <text evidence="1">Belongs to the TOM1 family.</text>
</comment>
<reference evidence="3 4" key="1">
    <citation type="journal article" date="2021" name="bioRxiv">
        <title>Chromosome-scale and haplotype-resolved genome assembly of a tetraploid potato cultivar.</title>
        <authorList>
            <person name="Sun H."/>
            <person name="Jiao W.-B."/>
            <person name="Krause K."/>
            <person name="Campoy J.A."/>
            <person name="Goel M."/>
            <person name="Folz-Donahue K."/>
            <person name="Kukat C."/>
            <person name="Huettel B."/>
            <person name="Schneeberger K."/>
        </authorList>
    </citation>
    <scope>NUCLEOTIDE SEQUENCE [LARGE SCALE GENOMIC DNA]</scope>
    <source>
        <strain evidence="3">SolTubOtavaFocal</strain>
        <tissue evidence="3">Leaves</tissue>
    </source>
</reference>
<feature type="compositionally biased region" description="Low complexity" evidence="2">
    <location>
        <begin position="310"/>
        <end position="321"/>
    </location>
</feature>
<feature type="region of interest" description="Disordered" evidence="2">
    <location>
        <begin position="309"/>
        <end position="356"/>
    </location>
</feature>
<evidence type="ECO:0008006" key="5">
    <source>
        <dbReference type="Google" id="ProtNLM"/>
    </source>
</evidence>
<feature type="region of interest" description="Disordered" evidence="2">
    <location>
        <begin position="494"/>
        <end position="547"/>
    </location>
</feature>
<dbReference type="Proteomes" id="UP000826656">
    <property type="component" value="Unassembled WGS sequence"/>
</dbReference>
<accession>A0ABQ7U4G8</accession>
<evidence type="ECO:0000256" key="2">
    <source>
        <dbReference type="SAM" id="MobiDB-lite"/>
    </source>
</evidence>
<proteinExistence type="inferred from homology"/>
<dbReference type="InterPro" id="IPR044836">
    <property type="entry name" value="TOL_plant"/>
</dbReference>